<dbReference type="GO" id="GO:0017056">
    <property type="term" value="F:structural constituent of nuclear pore"/>
    <property type="evidence" value="ECO:0007669"/>
    <property type="project" value="TreeGrafter"/>
</dbReference>
<comment type="subcellular location">
    <subcellularLocation>
        <location evidence="1 9">Nucleus</location>
        <location evidence="1 9">Nuclear pore complex</location>
    </subcellularLocation>
</comment>
<keyword evidence="12" id="KW-1185">Reference proteome</keyword>
<evidence type="ECO:0000256" key="9">
    <source>
        <dbReference type="RuleBase" id="RU365073"/>
    </source>
</evidence>
<dbReference type="Proteomes" id="UP000094801">
    <property type="component" value="Unassembled WGS sequence"/>
</dbReference>
<dbReference type="GO" id="GO:0006606">
    <property type="term" value="P:protein import into nucleus"/>
    <property type="evidence" value="ECO:0007669"/>
    <property type="project" value="TreeGrafter"/>
</dbReference>
<evidence type="ECO:0000256" key="5">
    <source>
        <dbReference type="ARBA" id="ARBA00022927"/>
    </source>
</evidence>
<keyword evidence="7 9" id="KW-0906">Nuclear pore complex</keyword>
<dbReference type="PANTHER" id="PTHR13373:SF21">
    <property type="entry name" value="NUCLEAR PORE COMPLEX PROTEIN NUP85"/>
    <property type="match status" value="1"/>
</dbReference>
<evidence type="ECO:0000313" key="11">
    <source>
        <dbReference type="EMBL" id="ODV85412.1"/>
    </source>
</evidence>
<sequence length="696" mass="79523">MSFDFGTSTGPLQISNGSKQDSNSQPVSNLVRSGSMKAPIDQENKATQGVDEDKDYKLYPFDQPLNLDSSPEYTKFLNLLYSDFEPLLSEAAYKTYSLDSEDDEMNIGLLDKIKENEKGKRLNLQKLVNSVIGNVNDLISAKVSKTEKLDDPSLFNYVEALNVLNLLNALYFANPDERITLLSIWINRADIQPDEELIQEAMHSDDKPYRNSLFWSTFMTKLIIRGMFTEALTAMNDSGYQELQESDPNLFNLIVDFQTLLQNYNLVRFSTDLKSFISWKQTMARLREQSTSLTYENPSIALQLTELITIMCGHSASIQEHSTSWYESFFAYYLYQLPSSDIIPEYLQISLEKQPLDSTVSWESICVDLLHGKFLSVISSLELLDKSISTYVAILIQASGLLKDYFTIISNASSELISTIDQMLEQLALTYMTSQELFPIGVGIMISLNNSRTREVIAESLPKFKIKSNDDLEWCLSICAKLKLPQTANAIYKAEGANLSSQGYLYESLFCFAEAGDYTNLVSLAWNCFENLLLDGKFEDEQLVAKIQSNDIQNPLLRQAISPFVILYQFLEQESDKRDFNKILRLLSFNYLPKHFKTVLILIFRPYLNKRLLTIKQLVQLIKTLNDFEKDLKTSEEVYSKSTMLYELAKKKVSNNGDIFDWRSQGSLPDSIKLLILEMRKGISFEISFNFAESDY</sequence>
<evidence type="ECO:0000256" key="8">
    <source>
        <dbReference type="ARBA" id="ARBA00023242"/>
    </source>
</evidence>
<organism evidence="11 12">
    <name type="scientific">[Candida] arabinofermentans NRRL YB-2248</name>
    <dbReference type="NCBI Taxonomy" id="983967"/>
    <lineage>
        <taxon>Eukaryota</taxon>
        <taxon>Fungi</taxon>
        <taxon>Dikarya</taxon>
        <taxon>Ascomycota</taxon>
        <taxon>Saccharomycotina</taxon>
        <taxon>Pichiomycetes</taxon>
        <taxon>Pichiales</taxon>
        <taxon>Pichiaceae</taxon>
        <taxon>Ogataea</taxon>
        <taxon>Ogataea/Candida clade</taxon>
    </lineage>
</organism>
<gene>
    <name evidence="11" type="ORF">CANARDRAFT_28211</name>
</gene>
<evidence type="ECO:0000256" key="6">
    <source>
        <dbReference type="ARBA" id="ARBA00023010"/>
    </source>
</evidence>
<keyword evidence="4 9" id="KW-0509">mRNA transport</keyword>
<comment type="function">
    <text evidence="9">Functions as a component of the nuclear pore complex (NPC).</text>
</comment>
<dbReference type="PANTHER" id="PTHR13373">
    <property type="entry name" value="FROUNT PROTEIN-RELATED"/>
    <property type="match status" value="1"/>
</dbReference>
<dbReference type="OrthoDB" id="17644at2759"/>
<evidence type="ECO:0000256" key="2">
    <source>
        <dbReference type="ARBA" id="ARBA00005573"/>
    </source>
</evidence>
<evidence type="ECO:0000313" key="12">
    <source>
        <dbReference type="Proteomes" id="UP000094801"/>
    </source>
</evidence>
<keyword evidence="5 9" id="KW-0653">Protein transport</keyword>
<evidence type="ECO:0000256" key="4">
    <source>
        <dbReference type="ARBA" id="ARBA00022816"/>
    </source>
</evidence>
<comment type="similarity">
    <text evidence="2 9">Belongs to the nucleoporin Nup85 family.</text>
</comment>
<keyword evidence="3 9" id="KW-0813">Transport</keyword>
<name>A0A1E4T117_9ASCO</name>
<dbReference type="EMBL" id="KV453852">
    <property type="protein sequence ID" value="ODV85412.1"/>
    <property type="molecule type" value="Genomic_DNA"/>
</dbReference>
<evidence type="ECO:0000256" key="3">
    <source>
        <dbReference type="ARBA" id="ARBA00022448"/>
    </source>
</evidence>
<protein>
    <recommendedName>
        <fullName evidence="9">Nuclear pore complex protein Nup85</fullName>
    </recommendedName>
</protein>
<accession>A0A1E4T117</accession>
<comment type="subunit">
    <text evidence="9">Component of the nuclear pore complex (NPC).</text>
</comment>
<evidence type="ECO:0000256" key="1">
    <source>
        <dbReference type="ARBA" id="ARBA00004567"/>
    </source>
</evidence>
<evidence type="ECO:0000256" key="7">
    <source>
        <dbReference type="ARBA" id="ARBA00023132"/>
    </source>
</evidence>
<dbReference type="GO" id="GO:0006406">
    <property type="term" value="P:mRNA export from nucleus"/>
    <property type="evidence" value="ECO:0007669"/>
    <property type="project" value="TreeGrafter"/>
</dbReference>
<dbReference type="GO" id="GO:0031965">
    <property type="term" value="C:nuclear membrane"/>
    <property type="evidence" value="ECO:0007669"/>
    <property type="project" value="UniProtKB-UniRule"/>
</dbReference>
<reference evidence="12" key="1">
    <citation type="submission" date="2016-04" db="EMBL/GenBank/DDBJ databases">
        <title>Comparative genomics of biotechnologically important yeasts.</title>
        <authorList>
            <consortium name="DOE Joint Genome Institute"/>
            <person name="Riley R."/>
            <person name="Haridas S."/>
            <person name="Wolfe K.H."/>
            <person name="Lopes M.R."/>
            <person name="Hittinger C.T."/>
            <person name="Goker M."/>
            <person name="Salamov A."/>
            <person name="Wisecaver J."/>
            <person name="Long T.M."/>
            <person name="Aerts A.L."/>
            <person name="Barry K."/>
            <person name="Choi C."/>
            <person name="Clum A."/>
            <person name="Coughlan A.Y."/>
            <person name="Deshpande S."/>
            <person name="Douglass A.P."/>
            <person name="Hanson S.J."/>
            <person name="Klenk H.-P."/>
            <person name="Labutti K."/>
            <person name="Lapidus A."/>
            <person name="Lindquist E."/>
            <person name="Lipzen A."/>
            <person name="Meier-Kolthoff J.P."/>
            <person name="Ohm R.A."/>
            <person name="Otillar R.P."/>
            <person name="Pangilinan J."/>
            <person name="Peng Y."/>
            <person name="Rokas A."/>
            <person name="Rosa C.A."/>
            <person name="Scheuner C."/>
            <person name="Sibirny A.A."/>
            <person name="Slot J.C."/>
            <person name="Stielow J.B."/>
            <person name="Sun H."/>
            <person name="Kurtzman C.P."/>
            <person name="Blackwell M."/>
            <person name="Grigoriev I.V."/>
            <person name="Jeffries T.W."/>
        </authorList>
    </citation>
    <scope>NUCLEOTIDE SEQUENCE [LARGE SCALE GENOMIC DNA]</scope>
    <source>
        <strain evidence="12">NRRL YB-2248</strain>
    </source>
</reference>
<evidence type="ECO:0000256" key="10">
    <source>
        <dbReference type="SAM" id="MobiDB-lite"/>
    </source>
</evidence>
<proteinExistence type="inferred from homology"/>
<dbReference type="STRING" id="983967.A0A1E4T117"/>
<keyword evidence="9" id="KW-0472">Membrane</keyword>
<dbReference type="GO" id="GO:0031080">
    <property type="term" value="C:nuclear pore outer ring"/>
    <property type="evidence" value="ECO:0007669"/>
    <property type="project" value="TreeGrafter"/>
</dbReference>
<keyword evidence="8 9" id="KW-0539">Nucleus</keyword>
<dbReference type="Pfam" id="PF07575">
    <property type="entry name" value="Nucleopor_Nup85"/>
    <property type="match status" value="1"/>
</dbReference>
<feature type="compositionally biased region" description="Polar residues" evidence="10">
    <location>
        <begin position="1"/>
        <end position="32"/>
    </location>
</feature>
<dbReference type="InterPro" id="IPR011502">
    <property type="entry name" value="Nucleoporin_Nup85"/>
</dbReference>
<dbReference type="GO" id="GO:0045893">
    <property type="term" value="P:positive regulation of DNA-templated transcription"/>
    <property type="evidence" value="ECO:0007669"/>
    <property type="project" value="TreeGrafter"/>
</dbReference>
<feature type="region of interest" description="Disordered" evidence="10">
    <location>
        <begin position="1"/>
        <end position="51"/>
    </location>
</feature>
<dbReference type="AlphaFoldDB" id="A0A1E4T117"/>
<keyword evidence="6 9" id="KW-0811">Translocation</keyword>